<feature type="domain" description="Amine oxidase" evidence="4">
    <location>
        <begin position="19"/>
        <end position="269"/>
    </location>
</feature>
<dbReference type="InterPro" id="IPR002937">
    <property type="entry name" value="Amino_oxidase"/>
</dbReference>
<dbReference type="RefSeq" id="WP_378593489.1">
    <property type="nucleotide sequence ID" value="NZ_JBHSKD010000027.1"/>
</dbReference>
<dbReference type="PANTHER" id="PTHR10668:SF103">
    <property type="entry name" value="PYRIDINE NUCLEOTIDE-DISULFIDE OXIDOREDUCTASE DOMAIN-CONTAINING PROTEIN 2"/>
    <property type="match status" value="1"/>
</dbReference>
<organism evidence="5 6">
    <name type="scientific">Nocardioides taihuensis</name>
    <dbReference type="NCBI Taxonomy" id="1835606"/>
    <lineage>
        <taxon>Bacteria</taxon>
        <taxon>Bacillati</taxon>
        <taxon>Actinomycetota</taxon>
        <taxon>Actinomycetes</taxon>
        <taxon>Propionibacteriales</taxon>
        <taxon>Nocardioidaceae</taxon>
        <taxon>Nocardioides</taxon>
    </lineage>
</organism>
<dbReference type="Pfam" id="PF01593">
    <property type="entry name" value="Amino_oxidase"/>
    <property type="match status" value="1"/>
</dbReference>
<dbReference type="PRINTS" id="PR00411">
    <property type="entry name" value="PNDRDTASEI"/>
</dbReference>
<comment type="subunit">
    <text evidence="2">Interacts with COX5B; this interaction may contribute to localize PYROXD2 to the inner face of the inner mitochondrial membrane.</text>
</comment>
<dbReference type="InterPro" id="IPR036188">
    <property type="entry name" value="FAD/NAD-bd_sf"/>
</dbReference>
<reference evidence="6" key="1">
    <citation type="journal article" date="2019" name="Int. J. Syst. Evol. Microbiol.">
        <title>The Global Catalogue of Microorganisms (GCM) 10K type strain sequencing project: providing services to taxonomists for standard genome sequencing and annotation.</title>
        <authorList>
            <consortium name="The Broad Institute Genomics Platform"/>
            <consortium name="The Broad Institute Genome Sequencing Center for Infectious Disease"/>
            <person name="Wu L."/>
            <person name="Ma J."/>
        </authorList>
    </citation>
    <scope>NUCLEOTIDE SEQUENCE [LARGE SCALE GENOMIC DNA]</scope>
    <source>
        <strain evidence="6">DFY41</strain>
    </source>
</reference>
<keyword evidence="6" id="KW-1185">Reference proteome</keyword>
<evidence type="ECO:0000256" key="3">
    <source>
        <dbReference type="ARBA" id="ARBA00040298"/>
    </source>
</evidence>
<dbReference type="Gene3D" id="3.50.50.60">
    <property type="entry name" value="FAD/NAD(P)-binding domain"/>
    <property type="match status" value="2"/>
</dbReference>
<dbReference type="Proteomes" id="UP001596087">
    <property type="component" value="Unassembled WGS sequence"/>
</dbReference>
<evidence type="ECO:0000256" key="1">
    <source>
        <dbReference type="ARBA" id="ARBA00037217"/>
    </source>
</evidence>
<dbReference type="EMBL" id="JBHSKD010000027">
    <property type="protein sequence ID" value="MFC5179395.1"/>
    <property type="molecule type" value="Genomic_DNA"/>
</dbReference>
<name>A0ABW0BQ88_9ACTN</name>
<evidence type="ECO:0000259" key="4">
    <source>
        <dbReference type="Pfam" id="PF01593"/>
    </source>
</evidence>
<sequence>MSPARTTYDVVVAGGGHNGLVAATYLSRAGLAVLVLERLDHLGGAAVAAPSFPGHAARVSRHAQLASIPASVVADLGLDLDLLPRPEPAYPPLSPPSASYDAWREVWADAVDLAHVVEATVLEPLPLEREVRERLDPGLWRDFVTTPLATTLEQRIDDDLTRGLVGATALAGASFSLAEPSLRGNRSFLHHALGLARGGWRVPRGGMGAVTAALAASASDAGVEVVTGAGVSAVRGSDDAAEVTWHDGEQFHTVATRWVLADVAPWVLRILLGEGDDPETKPEGAQVKVDLLLDRLPDLASGDDPAAAFAGTLRLDSGLDAIEAAAAAAAAGEVPDAPPLEVHCPTLVDRSPLGAHAPDGQHLLSLLVQHVPVSLFTTDVVARQGLVVERALATLDRHLTAPLESCVARDADGQPCIEARLPHDVEAELGMPGGHPFHGDLDWPWAPNRALLDTPARQWGVASDVGSVLVCGAGARRGGGVTGIAGHNAAQAVLAAH</sequence>
<dbReference type="SUPFAM" id="SSF51905">
    <property type="entry name" value="FAD/NAD(P)-binding domain"/>
    <property type="match status" value="1"/>
</dbReference>
<evidence type="ECO:0000313" key="5">
    <source>
        <dbReference type="EMBL" id="MFC5179395.1"/>
    </source>
</evidence>
<dbReference type="PANTHER" id="PTHR10668">
    <property type="entry name" value="PHYTOENE DEHYDROGENASE"/>
    <property type="match status" value="1"/>
</dbReference>
<evidence type="ECO:0000256" key="2">
    <source>
        <dbReference type="ARBA" id="ARBA00038825"/>
    </source>
</evidence>
<proteinExistence type="predicted"/>
<comment type="function">
    <text evidence="1">Probable oxidoreductase that may play a role as regulator of mitochondrial function.</text>
</comment>
<evidence type="ECO:0000313" key="6">
    <source>
        <dbReference type="Proteomes" id="UP001596087"/>
    </source>
</evidence>
<accession>A0ABW0BQ88</accession>
<gene>
    <name evidence="5" type="ORF">ACFPGP_22130</name>
</gene>
<comment type="caution">
    <text evidence="5">The sequence shown here is derived from an EMBL/GenBank/DDBJ whole genome shotgun (WGS) entry which is preliminary data.</text>
</comment>
<protein>
    <recommendedName>
        <fullName evidence="3">Pyridine nucleotide-disulfide oxidoreductase domain-containing protein 2</fullName>
    </recommendedName>
</protein>